<feature type="domain" description="Autotransporter" evidence="2">
    <location>
        <begin position="2158"/>
        <end position="2451"/>
    </location>
</feature>
<reference evidence="3 4" key="1">
    <citation type="submission" date="2010-03" db="EMBL/GenBank/DDBJ databases">
        <title>The Genome Sequence of Fusobacterium sp. 1_1_41FAA.</title>
        <authorList>
            <consortium name="The Broad Institute Genome Sequencing Platform"/>
            <person name="Ward D."/>
            <person name="Earl A."/>
            <person name="Feldgarden M."/>
            <person name="Gevers D."/>
            <person name="Young S.K."/>
            <person name="Zeng Q."/>
            <person name="Koehrsen M."/>
            <person name="Alvarado L."/>
            <person name="Berlin A."/>
            <person name="Borenstein D."/>
            <person name="Chapman S."/>
            <person name="Chen Z."/>
            <person name="Engels R."/>
            <person name="Freedman E."/>
            <person name="Gellesch M."/>
            <person name="Goldberg J."/>
            <person name="Griggs A."/>
            <person name="Gujja S."/>
            <person name="Heilman E."/>
            <person name="Heiman D."/>
            <person name="Hepburn T."/>
            <person name="Howarth C."/>
            <person name="Jen D."/>
            <person name="Larson L."/>
            <person name="Mehta T."/>
            <person name="Park D."/>
            <person name="Pearson M."/>
            <person name="Richards J."/>
            <person name="Roberts A."/>
            <person name="Saif S."/>
            <person name="Shea T."/>
            <person name="Shenoy N."/>
            <person name="Sisk P."/>
            <person name="Stolte C."/>
            <person name="Sykes S."/>
            <person name="Walk T."/>
            <person name="White J."/>
            <person name="Yandava C."/>
            <person name="Strauss J.C."/>
            <person name="Ambrose C.E."/>
            <person name="Allen-Vercoe E."/>
            <person name="Haas B."/>
            <person name="Henn M.R."/>
            <person name="Nusbaum C."/>
            <person name="Birren B."/>
        </authorList>
    </citation>
    <scope>NUCLEOTIDE SEQUENCE [LARGE SCALE GENOMIC DNA]</scope>
    <source>
        <strain evidence="3 4">1_1_41FAA</strain>
    </source>
</reference>
<evidence type="ECO:0000313" key="3">
    <source>
        <dbReference type="EMBL" id="EFG29157.2"/>
    </source>
</evidence>
<feature type="coiled-coil region" evidence="1">
    <location>
        <begin position="159"/>
        <end position="204"/>
    </location>
</feature>
<accession>D6LG72</accession>
<dbReference type="InterPro" id="IPR005546">
    <property type="entry name" value="Autotransporte_beta"/>
</dbReference>
<evidence type="ECO:0000313" key="4">
    <source>
        <dbReference type="Proteomes" id="UP000003964"/>
    </source>
</evidence>
<dbReference type="SMART" id="SM00869">
    <property type="entry name" value="Autotransporter"/>
    <property type="match status" value="1"/>
</dbReference>
<dbReference type="InterPro" id="IPR036709">
    <property type="entry name" value="Autotransporte_beta_dom_sf"/>
</dbReference>
<keyword evidence="1" id="KW-0175">Coiled coil</keyword>
<organism evidence="3 4">
    <name type="scientific">Fusobacterium periodonticum 1_1_41FAA</name>
    <dbReference type="NCBI Taxonomy" id="469621"/>
    <lineage>
        <taxon>Bacteria</taxon>
        <taxon>Fusobacteriati</taxon>
        <taxon>Fusobacteriota</taxon>
        <taxon>Fusobacteriia</taxon>
        <taxon>Fusobacteriales</taxon>
        <taxon>Fusobacteriaceae</taxon>
        <taxon>Fusobacterium</taxon>
    </lineage>
</organism>
<protein>
    <submittedName>
        <fullName evidence="3">Outer membrane protein</fullName>
    </submittedName>
</protein>
<dbReference type="InterPro" id="IPR053787">
    <property type="entry name" value="Autotransptr-assoc_N"/>
</dbReference>
<evidence type="ECO:0000259" key="2">
    <source>
        <dbReference type="PROSITE" id="PS51208"/>
    </source>
</evidence>
<dbReference type="PROSITE" id="PS51208">
    <property type="entry name" value="AUTOTRANSPORTER"/>
    <property type="match status" value="1"/>
</dbReference>
<name>D6LG72_9FUSO</name>
<dbReference type="RefSeq" id="WP_008820706.1">
    <property type="nucleotide sequence ID" value="NZ_GG770381.1"/>
</dbReference>
<dbReference type="SUPFAM" id="SSF103515">
    <property type="entry name" value="Autotransporter"/>
    <property type="match status" value="1"/>
</dbReference>
<gene>
    <name evidence="3" type="ORF">HMPREF0400_00721</name>
</gene>
<proteinExistence type="predicted"/>
<sequence length="2451" mass="260297">MRKNNLYDVEKNLRSIAKRYENVKYSVGLAVLFLMKGANAFSDNNIIQEVEKQKEVITGDQAIKSTNKIAKKEEQKVTNAKQGLKASWTNMQFGANDMYSNFFTTRKTKVEKASVVKNEKTVLVASADNSTSLPMFAKLMSDIEETKDTKDTTTNTPTMEEIKTSKENLRSSVGNLQDKIDVARRENNKEINGLRLELIQLMEQGNQVVKSPWASWQFGANYFYDDWGSAYKGRGDKKEKYPFEGVFTRSTNPFERYLSPESSNYSSLAKSTNPYSATTSARKGLRSSYGIASTTPVYEPIATLELNAGIRPRKVDKQPLNIEPVNITAPSAPDIRVNASTPVAVTPPTVTPPTVTLNIPTPNTKPFNDFSFTNGRYGTYDSGGSPTSGLNIIEGSGRVYTLGVNPNNPDIDSSNLQAGDLNNRTYKVEGGTVSGGGVAAAIFRISSKRGSLRGQNNEAYWNSIMTEDPTNPIVEGFTYGGTSATDRVKFYVAGDIKDDGSNRLGTNNRKGAIALHSVWNGTYHDIEGYLKGRSTMFSIETWHSPKLVFKNIKVDIQGNENTLFYIYPHSYNGLVNNSVGDYNAFAQRGAFIGEVNADIKSQKNAIYSVMGLSGGLNITSTGTYKLEGSNNLVYSGLGYSPSFQNFIGNNAAHGYVSDRYKTGMTPVINLKTAPESYGDGNVIMYFSDLLPDNAAGYTETTVYDGNDNNWKKTKIGIFQGEVRASARIGEKLNIDGTATQTTEGNKIQQANGTLINGDNKYVENNVGILAQSGQRGALTAGGRTIVPTEDLGAASFTWVDQDKIHALYVNDIDVTFGKYSKGGLMVVSERGTQVDVAVTDPANPHHTDVVKDGSGNPIGNKKDAATIPVKTTPVLDYNKASTDYTNDNKILSSTVDSKNEAAIGTIIAYAKGSWKDSDTRMGQVTGVDPMSVTTRNAFKDAKSEINFGVPVEMSAKYAEIAGKKYNPVAYVAEGGKVTAKDTKAYGYGSVIAYAKNQIVGGAVKSSGEIAISGNIEAVDAWAASDANTTKEKYKNIGAYADGQGTKIIVSGNAKINGLGAFANDGGRVVISGTNSVLNSGESTALAAKAGGNITFAGGDINVGSNASANSTPFYADTNANSKINFTGPTKINMTKGTFLVGNATDYQAAVATTNADGQITGGTKYNGMSNVELTASGSAKIVRNKDVPHTITWTGPGSLAANIKIDTHISKITAPAANYLAYYSNGNYIINANAQLGNLTAADSFDNIKMTRELLTINAGKKIYSTTGVGLGMASSAGATSNAVSGYINNGTIDISGGSSRKTAVNVSYGTITNNGTVKVDKGVGLYGTNGSKIENKASGIVNVTNSGYGIVGMATGATTQTYGRDKLATGSAVEIKNDGLINVAGAQAIGIYADDNKGVALNEITIANNNKITVAGNKSVGIALRDSKNSGSGGILTLTGTGSSDIVTGTNGTGVYTENSQVNLNTNYGIETKDGGVGLYLKNSDILTNTTFEYKYSGSTNGRGIGIVYDKANATNNTKINLVNSTSTTGGMVGIFANGGGTFTNNGTINGTSAAKEFGIIGENTNIDNKAAITLGNASNMLNPNIALYTKTNNLITNSSNLTVGKNSIGIYGYGVNNSGDITVGDKGSAIYTQGGNVNVTSGTINVGKNEAVGIYSAGKSQVITNNATAMNIGEGSFGFANVGVGNTINSNVANVNLKDNSIYIYSKNAGTVNNATNLTATGTIGNNYGIYSAGQVNNTGNINFTSGKGNVGIYSINGGRAVNTATISVGASDPGNSVYSIGMAAGYVGDASTPAYTGNIVNEGTINVTGKDSIGMYGIGSATTVYNGASKGSTATINLSADGAMGVYLDEGAKGFNYGTIQTVGAPKKAVGVVVRKGAEFTNKGTININSAGGYAFVKIAGGVIKNYGTFNVSGGATKEHLPGMSDTTKKVGGVEIKVDNKVSPATVTVTDPAGNIVTPTLVTAEQNKINAPISQIGMYIDTLSPTNPVGGLSSIGVTKADLIIGNEASQKTDKKYIQVDKNLIAPYNRAILSNPQITDWNIYSGSLTWMSTATIDVNNGTINNIYLAKIPYTTFAGNEASPVDKKDTYNFLDGLEQRYGVEKIGTRENKVFQKLNSIGNNEKILLFQATDEMMGHQYANTQQRIVATGDILDKEFKYLRNEWSNPSKDSNKIKTFGARGEYKTNTAGVIDYKNNAYGVAYVHEDETVKLGESTGWYTGIVHNTFKFKDIGNSKEEQLQGKLGIFKSIPFDHNNGLNWTISGDIFAGYNKMNRKFLVVDEVFNAKGRYHTYGLGLKSQLNSEFRLSESFTLKPYVALGLEYGRVSKVREKSGEIKLEVKSNDYFSIKPEIGAELGFKHHFDRKTVRVGVSVAYENELGKVANGKNKARVAGTDANWFNIRGEKEDRLGNIKSDLNIGVDNQRIGVTANVGYDTKGHNVRAGIGLRVIF</sequence>
<dbReference type="NCBIfam" id="NF033175">
    <property type="entry name" value="fuso_auto_Nterm"/>
    <property type="match status" value="2"/>
</dbReference>
<evidence type="ECO:0000256" key="1">
    <source>
        <dbReference type="SAM" id="Coils"/>
    </source>
</evidence>
<dbReference type="EMBL" id="GG770381">
    <property type="protein sequence ID" value="EFG29157.2"/>
    <property type="molecule type" value="Genomic_DNA"/>
</dbReference>
<dbReference type="Proteomes" id="UP000003964">
    <property type="component" value="Unassembled WGS sequence"/>
</dbReference>